<dbReference type="AlphaFoldDB" id="A0A3S0A9Q1"/>
<dbReference type="CDD" id="cd06662">
    <property type="entry name" value="SURF1"/>
    <property type="match status" value="1"/>
</dbReference>
<dbReference type="PANTHER" id="PTHR23427:SF2">
    <property type="entry name" value="SURFEIT LOCUS PROTEIN 1"/>
    <property type="match status" value="1"/>
</dbReference>
<proteinExistence type="inferred from homology"/>
<accession>A0A3S0A9Q1</accession>
<keyword evidence="8" id="KW-1185">Reference proteome</keyword>
<comment type="caution">
    <text evidence="7">The sequence shown here is derived from an EMBL/GenBank/DDBJ whole genome shotgun (WGS) entry which is preliminary data.</text>
</comment>
<evidence type="ECO:0000256" key="4">
    <source>
        <dbReference type="ARBA" id="ARBA00022989"/>
    </source>
</evidence>
<dbReference type="InterPro" id="IPR045214">
    <property type="entry name" value="Surf1/Surf4"/>
</dbReference>
<feature type="transmembrane region" description="Helical" evidence="6">
    <location>
        <begin position="12"/>
        <end position="35"/>
    </location>
</feature>
<evidence type="ECO:0000313" key="7">
    <source>
        <dbReference type="EMBL" id="RST87887.1"/>
    </source>
</evidence>
<protein>
    <recommendedName>
        <fullName evidence="6">SURF1-like protein</fullName>
    </recommendedName>
</protein>
<keyword evidence="3 6" id="KW-0812">Transmembrane</keyword>
<feature type="transmembrane region" description="Helical" evidence="6">
    <location>
        <begin position="226"/>
        <end position="244"/>
    </location>
</feature>
<dbReference type="InterPro" id="IPR002994">
    <property type="entry name" value="Surf1/Shy1"/>
</dbReference>
<dbReference type="EMBL" id="RWKW01000008">
    <property type="protein sequence ID" value="RST87887.1"/>
    <property type="molecule type" value="Genomic_DNA"/>
</dbReference>
<dbReference type="GO" id="GO:0005886">
    <property type="term" value="C:plasma membrane"/>
    <property type="evidence" value="ECO:0007669"/>
    <property type="project" value="UniProtKB-SubCell"/>
</dbReference>
<evidence type="ECO:0000256" key="3">
    <source>
        <dbReference type="ARBA" id="ARBA00022692"/>
    </source>
</evidence>
<evidence type="ECO:0000313" key="8">
    <source>
        <dbReference type="Proteomes" id="UP000278398"/>
    </source>
</evidence>
<evidence type="ECO:0000256" key="5">
    <source>
        <dbReference type="ARBA" id="ARBA00023136"/>
    </source>
</evidence>
<keyword evidence="4 6" id="KW-1133">Transmembrane helix</keyword>
<dbReference type="PROSITE" id="PS50895">
    <property type="entry name" value="SURF1"/>
    <property type="match status" value="1"/>
</dbReference>
<reference evidence="7 8" key="1">
    <citation type="submission" date="2018-12" db="EMBL/GenBank/DDBJ databases">
        <title>Mesorhizobium carbonis sp. nov., isolated from coal mine water.</title>
        <authorList>
            <person name="Xin W."/>
            <person name="Xu Z."/>
            <person name="Xiang F."/>
            <person name="Zhang J."/>
            <person name="Xi L."/>
            <person name="Liu J."/>
        </authorList>
    </citation>
    <scope>NUCLEOTIDE SEQUENCE [LARGE SCALE GENOMIC DNA]</scope>
    <source>
        <strain evidence="7 8">B2.3</strain>
    </source>
</reference>
<comment type="subcellular location">
    <subcellularLocation>
        <location evidence="6">Cell membrane</location>
        <topology evidence="6">Multi-pass membrane protein</topology>
    </subcellularLocation>
    <subcellularLocation>
        <location evidence="1">Membrane</location>
    </subcellularLocation>
</comment>
<organism evidence="7 8">
    <name type="scientific">Aquibium carbonis</name>
    <dbReference type="NCBI Taxonomy" id="2495581"/>
    <lineage>
        <taxon>Bacteria</taxon>
        <taxon>Pseudomonadati</taxon>
        <taxon>Pseudomonadota</taxon>
        <taxon>Alphaproteobacteria</taxon>
        <taxon>Hyphomicrobiales</taxon>
        <taxon>Phyllobacteriaceae</taxon>
        <taxon>Aquibium</taxon>
    </lineage>
</organism>
<evidence type="ECO:0000256" key="2">
    <source>
        <dbReference type="ARBA" id="ARBA00007165"/>
    </source>
</evidence>
<gene>
    <name evidence="7" type="ORF">EJC49_03105</name>
</gene>
<evidence type="ECO:0000256" key="1">
    <source>
        <dbReference type="ARBA" id="ARBA00004370"/>
    </source>
</evidence>
<dbReference type="Pfam" id="PF02104">
    <property type="entry name" value="SURF1"/>
    <property type="match status" value="1"/>
</dbReference>
<dbReference type="OrthoDB" id="6079986at2"/>
<sequence length="249" mass="27518">MTDDVILPRRGRLAVVLALIVGAVAFATLLMLGNWQVQRLHWKEALLATIEARIHAEPRPLDEVLSSGPAIADLEYTPVTLEGVFVHAAERHFFATWKGASGFFIYTPLRRPQGDHVFVNRGFVPYDRKDPATRPQSLVEQPVEITGLLRAPLVEKPSSILPDNDPSKNLFYWKDIRAMADSSGLPDDLPVLGLFADANEAPNPGGLPIGGVTIIDQPNNHLQYAVTWYGLAAALAVVLGIMLWRNFRR</sequence>
<keyword evidence="5 6" id="KW-0472">Membrane</keyword>
<name>A0A3S0A9Q1_9HYPH</name>
<dbReference type="Proteomes" id="UP000278398">
    <property type="component" value="Unassembled WGS sequence"/>
</dbReference>
<dbReference type="RefSeq" id="WP_126698003.1">
    <property type="nucleotide sequence ID" value="NZ_RWKW01000008.1"/>
</dbReference>
<keyword evidence="6" id="KW-1003">Cell membrane</keyword>
<comment type="similarity">
    <text evidence="2 6">Belongs to the SURF1 family.</text>
</comment>
<dbReference type="PANTHER" id="PTHR23427">
    <property type="entry name" value="SURFEIT LOCUS PROTEIN"/>
    <property type="match status" value="1"/>
</dbReference>
<evidence type="ECO:0000256" key="6">
    <source>
        <dbReference type="RuleBase" id="RU363076"/>
    </source>
</evidence>